<dbReference type="HOGENOM" id="CLU_2827514_0_0_10"/>
<dbReference type="EMBL" id="AP009380">
    <property type="protein sequence ID" value="BAG33416.1"/>
    <property type="molecule type" value="Genomic_DNA"/>
</dbReference>
<gene>
    <name evidence="1" type="ordered locus">PGN_0897</name>
</gene>
<proteinExistence type="predicted"/>
<name>B2RJ71_PORG3</name>
<accession>B2RJ71</accession>
<protein>
    <submittedName>
        <fullName evidence="1">Uncharacterized protein</fullName>
    </submittedName>
</protein>
<evidence type="ECO:0000313" key="2">
    <source>
        <dbReference type="Proteomes" id="UP000008842"/>
    </source>
</evidence>
<organism evidence="1 2">
    <name type="scientific">Porphyromonas gingivalis (strain ATCC 33277 / DSM 20709 / CIP 103683 / JCM 12257 / NCTC 11834 / 2561)</name>
    <dbReference type="NCBI Taxonomy" id="431947"/>
    <lineage>
        <taxon>Bacteria</taxon>
        <taxon>Pseudomonadati</taxon>
        <taxon>Bacteroidota</taxon>
        <taxon>Bacteroidia</taxon>
        <taxon>Bacteroidales</taxon>
        <taxon>Porphyromonadaceae</taxon>
        <taxon>Porphyromonas</taxon>
    </lineage>
</organism>
<evidence type="ECO:0000313" key="1">
    <source>
        <dbReference type="EMBL" id="BAG33416.1"/>
    </source>
</evidence>
<sequence length="66" mass="7781">MWIFSSTQPFSHRIIFSTDILNSGYYSKSEHWFRKFALADKLIEAIKQQVRQSSILRSSKCSKHSK</sequence>
<dbReference type="BioCyc" id="PGIN431947:G1G2V-989-MONOMER"/>
<reference evidence="1 2" key="1">
    <citation type="journal article" date="2008" name="DNA Res.">
        <title>Determination of the genome sequence of Porphyromonas gingivalis strain ATCC 33277 and genomic comparison with strain W83 revealed extensive genome rearrangements in P. gingivalis.</title>
        <authorList>
            <person name="Naito M."/>
            <person name="Hirakawa H."/>
            <person name="Yamashita A."/>
            <person name="Ohara N."/>
            <person name="Shoji M."/>
            <person name="Yukitake H."/>
            <person name="Nakayama K."/>
            <person name="Toh H."/>
            <person name="Yoshimura F."/>
            <person name="Kuhara S."/>
            <person name="Hattori M."/>
            <person name="Hayashi T."/>
            <person name="Nakayama K."/>
        </authorList>
    </citation>
    <scope>NUCLEOTIDE SEQUENCE [LARGE SCALE GENOMIC DNA]</scope>
    <source>
        <strain evidence="2">ATCC 33277 / DSM 20709 / CIP 103683 / JCM 12257 / NCTC 11834 / 2561</strain>
    </source>
</reference>
<dbReference type="KEGG" id="pgn:PGN_0897"/>
<dbReference type="AlphaFoldDB" id="B2RJ71"/>
<dbReference type="Proteomes" id="UP000008842">
    <property type="component" value="Chromosome"/>
</dbReference>